<evidence type="ECO:0000256" key="4">
    <source>
        <dbReference type="ARBA" id="ARBA00023002"/>
    </source>
</evidence>
<keyword evidence="4" id="KW-0560">Oxidoreductase</keyword>
<evidence type="ECO:0000259" key="5">
    <source>
        <dbReference type="Pfam" id="PF07992"/>
    </source>
</evidence>
<dbReference type="InterPro" id="IPR028202">
    <property type="entry name" value="Reductase_C"/>
</dbReference>
<dbReference type="GO" id="GO:0016651">
    <property type="term" value="F:oxidoreductase activity, acting on NAD(P)H"/>
    <property type="evidence" value="ECO:0007669"/>
    <property type="project" value="TreeGrafter"/>
</dbReference>
<dbReference type="InterPro" id="IPR023753">
    <property type="entry name" value="FAD/NAD-binding_dom"/>
</dbReference>
<protein>
    <submittedName>
        <fullName evidence="7">NAD(P)/FAD-dependent oxidoreductase</fullName>
    </submittedName>
</protein>
<dbReference type="Proteomes" id="UP000295674">
    <property type="component" value="Unassembled WGS sequence"/>
</dbReference>
<feature type="domain" description="FAD/NAD(P)-binding" evidence="5">
    <location>
        <begin position="14"/>
        <end position="311"/>
    </location>
</feature>
<dbReference type="PRINTS" id="PR00411">
    <property type="entry name" value="PNDRDTASEI"/>
</dbReference>
<evidence type="ECO:0000256" key="3">
    <source>
        <dbReference type="ARBA" id="ARBA00022827"/>
    </source>
</evidence>
<dbReference type="PANTHER" id="PTHR43557">
    <property type="entry name" value="APOPTOSIS-INDUCING FACTOR 1"/>
    <property type="match status" value="1"/>
</dbReference>
<evidence type="ECO:0000256" key="2">
    <source>
        <dbReference type="ARBA" id="ARBA00022630"/>
    </source>
</evidence>
<comment type="cofactor">
    <cofactor evidence="1">
        <name>FAD</name>
        <dbReference type="ChEBI" id="CHEBI:57692"/>
    </cofactor>
</comment>
<dbReference type="SUPFAM" id="SSF51905">
    <property type="entry name" value="FAD/NAD(P)-binding domain"/>
    <property type="match status" value="2"/>
</dbReference>
<dbReference type="PRINTS" id="PR00368">
    <property type="entry name" value="FADPNR"/>
</dbReference>
<keyword evidence="2" id="KW-0285">Flavoprotein</keyword>
<dbReference type="InterPro" id="IPR036188">
    <property type="entry name" value="FAD/NAD-bd_sf"/>
</dbReference>
<organism evidence="7 8">
    <name type="scientific">Saccharopolyspora terrae</name>
    <dbReference type="NCBI Taxonomy" id="2530384"/>
    <lineage>
        <taxon>Bacteria</taxon>
        <taxon>Bacillati</taxon>
        <taxon>Actinomycetota</taxon>
        <taxon>Actinomycetes</taxon>
        <taxon>Pseudonocardiales</taxon>
        <taxon>Pseudonocardiaceae</taxon>
        <taxon>Saccharopolyspora</taxon>
    </lineage>
</organism>
<dbReference type="EMBL" id="SMKS01000030">
    <property type="protein sequence ID" value="TDD04487.1"/>
    <property type="molecule type" value="Genomic_DNA"/>
</dbReference>
<dbReference type="OrthoDB" id="4475657at2"/>
<dbReference type="AlphaFoldDB" id="A0A4R4VKT8"/>
<dbReference type="Gene3D" id="3.30.390.30">
    <property type="match status" value="1"/>
</dbReference>
<dbReference type="PANTHER" id="PTHR43557:SF2">
    <property type="entry name" value="RIESKE DOMAIN-CONTAINING PROTEIN-RELATED"/>
    <property type="match status" value="1"/>
</dbReference>
<gene>
    <name evidence="7" type="ORF">E1181_17765</name>
</gene>
<dbReference type="GO" id="GO:0005737">
    <property type="term" value="C:cytoplasm"/>
    <property type="evidence" value="ECO:0007669"/>
    <property type="project" value="TreeGrafter"/>
</dbReference>
<proteinExistence type="predicted"/>
<evidence type="ECO:0000259" key="6">
    <source>
        <dbReference type="Pfam" id="PF14759"/>
    </source>
</evidence>
<evidence type="ECO:0000256" key="1">
    <source>
        <dbReference type="ARBA" id="ARBA00001974"/>
    </source>
</evidence>
<keyword evidence="3" id="KW-0274">FAD</keyword>
<dbReference type="Pfam" id="PF07992">
    <property type="entry name" value="Pyr_redox_2"/>
    <property type="match status" value="1"/>
</dbReference>
<accession>A0A4R4VKT8</accession>
<dbReference type="InterPro" id="IPR016156">
    <property type="entry name" value="FAD/NAD-linked_Rdtase_dimer_sf"/>
</dbReference>
<dbReference type="Pfam" id="PF14759">
    <property type="entry name" value="Reductase_C"/>
    <property type="match status" value="1"/>
</dbReference>
<comment type="caution">
    <text evidence="7">The sequence shown here is derived from an EMBL/GenBank/DDBJ whole genome shotgun (WGS) entry which is preliminary data.</text>
</comment>
<dbReference type="SUPFAM" id="SSF55424">
    <property type="entry name" value="FAD/NAD-linked reductases, dimerisation (C-terminal) domain"/>
    <property type="match status" value="1"/>
</dbReference>
<feature type="domain" description="Reductase C-terminal" evidence="6">
    <location>
        <begin position="332"/>
        <end position="405"/>
    </location>
</feature>
<keyword evidence="8" id="KW-1185">Reference proteome</keyword>
<sequence>MPGRRPADRTVNRRTIIVGAGLAGFRAAQELRARRYDGEVVLVGAETHPPYDRPPLSKQILSGRWSPHDAFLGTAEGTELDGSVELRLGTAAKALHTAGHQLVLDTGEALAFDALVIATGTTPRTLQGRVPPGVHTLRTLDDSTAIRSDLLRGGPLVVVGGGFVGAEVAAVARELGLQVTIVEALSAPMERAVGAAAGAMCGQIHQEHGVTVKCNVSVERCDGHHRVERVHLSDGAGLDVALVVVGVGVRPNTGWLETSALPLDNGVVCDEFGCADQENRIYSAGDVAKWLNPRTGRRSRVEHWNSANEQARLVAHNITNPHQQLVMDAVPYFWSDQYGEKIQLVGEADPRLQTTVLTRRGDEAHRLVLFSENGTLSAALGFGWTRAVALCRQVITRGGSLEEAVAQVR</sequence>
<name>A0A4R4VKT8_9PSEU</name>
<dbReference type="InterPro" id="IPR050446">
    <property type="entry name" value="FAD-oxidoreductase/Apoptosis"/>
</dbReference>
<reference evidence="7 8" key="1">
    <citation type="submission" date="2019-03" db="EMBL/GenBank/DDBJ databases">
        <title>Draft genome sequences of novel Actinobacteria.</title>
        <authorList>
            <person name="Sahin N."/>
            <person name="Ay H."/>
            <person name="Saygin H."/>
        </authorList>
    </citation>
    <scope>NUCLEOTIDE SEQUENCE [LARGE SCALE GENOMIC DNA]</scope>
    <source>
        <strain evidence="7 8">16K309</strain>
    </source>
</reference>
<evidence type="ECO:0000313" key="7">
    <source>
        <dbReference type="EMBL" id="TDD04487.1"/>
    </source>
</evidence>
<evidence type="ECO:0000313" key="8">
    <source>
        <dbReference type="Proteomes" id="UP000295674"/>
    </source>
</evidence>
<dbReference type="Gene3D" id="3.50.50.60">
    <property type="entry name" value="FAD/NAD(P)-binding domain"/>
    <property type="match status" value="2"/>
</dbReference>